<dbReference type="AlphaFoldDB" id="A0A1V9G813"/>
<dbReference type="EMBL" id="LWBP01000045">
    <property type="protein sequence ID" value="OQP66684.1"/>
    <property type="molecule type" value="Genomic_DNA"/>
</dbReference>
<keyword evidence="2" id="KW-1185">Reference proteome</keyword>
<dbReference type="STRING" id="550983.A4R26_12975"/>
<accession>A0A1V9G813</accession>
<dbReference type="Proteomes" id="UP000192276">
    <property type="component" value="Unassembled WGS sequence"/>
</dbReference>
<reference evidence="2" key="1">
    <citation type="submission" date="2016-04" db="EMBL/GenBank/DDBJ databases">
        <authorList>
            <person name="Chen L."/>
            <person name="Zhuang W."/>
            <person name="Wang G."/>
        </authorList>
    </citation>
    <scope>NUCLEOTIDE SEQUENCE [LARGE SCALE GENOMIC DNA]</scope>
    <source>
        <strain evidence="2">208</strain>
    </source>
</reference>
<evidence type="ECO:0000313" key="2">
    <source>
        <dbReference type="Proteomes" id="UP000192276"/>
    </source>
</evidence>
<sequence>MNECSNNGDKSGCSRRRAGHGGEGLFDWHNNKHIVQTVYGGPFVLYDNKPQQVVAPANYYVPTQDQQLPIKEKGKRTQLLNGIPVSVMNRYISQPCARRCMNDERRRLSPLF</sequence>
<evidence type="ECO:0000313" key="1">
    <source>
        <dbReference type="EMBL" id="OQP66684.1"/>
    </source>
</evidence>
<name>A0A1V9G813_9BACT</name>
<proteinExistence type="predicted"/>
<protein>
    <submittedName>
        <fullName evidence="1">Uncharacterized protein</fullName>
    </submittedName>
</protein>
<comment type="caution">
    <text evidence="1">The sequence shown here is derived from an EMBL/GenBank/DDBJ whole genome shotgun (WGS) entry which is preliminary data.</text>
</comment>
<gene>
    <name evidence="1" type="ORF">A4R26_12975</name>
</gene>
<organism evidence="1 2">
    <name type="scientific">Niastella populi</name>
    <dbReference type="NCBI Taxonomy" id="550983"/>
    <lineage>
        <taxon>Bacteria</taxon>
        <taxon>Pseudomonadati</taxon>
        <taxon>Bacteroidota</taxon>
        <taxon>Chitinophagia</taxon>
        <taxon>Chitinophagales</taxon>
        <taxon>Chitinophagaceae</taxon>
        <taxon>Niastella</taxon>
    </lineage>
</organism>